<organism evidence="1">
    <name type="scientific">Salinispora arenicola (strain CNS-205)</name>
    <dbReference type="NCBI Taxonomy" id="391037"/>
    <lineage>
        <taxon>Bacteria</taxon>
        <taxon>Bacillati</taxon>
        <taxon>Actinomycetota</taxon>
        <taxon>Actinomycetes</taxon>
        <taxon>Micromonosporales</taxon>
        <taxon>Micromonosporaceae</taxon>
        <taxon>Salinispora</taxon>
    </lineage>
</organism>
<proteinExistence type="predicted"/>
<dbReference type="eggNOG" id="ENOG5032AID">
    <property type="taxonomic scope" value="Bacteria"/>
</dbReference>
<dbReference type="HOGENOM" id="CLU_1873953_0_0_11"/>
<dbReference type="AlphaFoldDB" id="A8LZY7"/>
<dbReference type="PATRIC" id="fig|391037.6.peg.3788"/>
<dbReference type="EMBL" id="CP000850">
    <property type="protein sequence ID" value="ABV99552.1"/>
    <property type="molecule type" value="Genomic_DNA"/>
</dbReference>
<accession>A8LZY7</accession>
<dbReference type="OrthoDB" id="3694040at2"/>
<dbReference type="EMBL" id="CP000850">
    <property type="protein sequence ID" value="ABV99501.1"/>
    <property type="molecule type" value="Genomic_DNA"/>
</dbReference>
<evidence type="ECO:0000313" key="1">
    <source>
        <dbReference type="EMBL" id="ABV99501.1"/>
    </source>
</evidence>
<name>A8LZY7_SALAI</name>
<dbReference type="KEGG" id="saq:Sare_3759"/>
<dbReference type="InterPro" id="IPR010064">
    <property type="entry name" value="HK97-gp10_tail"/>
</dbReference>
<evidence type="ECO:0008006" key="3">
    <source>
        <dbReference type="Google" id="ProtNLM"/>
    </source>
</evidence>
<dbReference type="Pfam" id="PF04883">
    <property type="entry name" value="HK97-gp10_like"/>
    <property type="match status" value="1"/>
</dbReference>
<dbReference type="KEGG" id="saq:Sare_3708"/>
<reference evidence="1" key="1">
    <citation type="submission" date="2007-10" db="EMBL/GenBank/DDBJ databases">
        <title>Complete sequence of Salinispora arenicola CNS-205.</title>
        <authorList>
            <consortium name="US DOE Joint Genome Institute"/>
            <person name="Copeland A."/>
            <person name="Lucas S."/>
            <person name="Lapidus A."/>
            <person name="Barry K."/>
            <person name="Glavina del Rio T."/>
            <person name="Dalin E."/>
            <person name="Tice H."/>
            <person name="Pitluck S."/>
            <person name="Foster B."/>
            <person name="Schmutz J."/>
            <person name="Larimer F."/>
            <person name="Land M."/>
            <person name="Hauser L."/>
            <person name="Kyrpides N."/>
            <person name="Ivanova N."/>
            <person name="Jensen P.R."/>
            <person name="Moore B.S."/>
            <person name="Penn K."/>
            <person name="Jenkins C."/>
            <person name="Udwary D."/>
            <person name="Xiang L."/>
            <person name="Gontang E."/>
            <person name="Richardson P."/>
        </authorList>
    </citation>
    <scope>NUCLEOTIDE SEQUENCE [LARGE SCALE GENOMIC DNA]</scope>
    <source>
        <strain evidence="1">CNS-205</strain>
    </source>
</reference>
<evidence type="ECO:0000313" key="2">
    <source>
        <dbReference type="EMBL" id="ABV99552.1"/>
    </source>
</evidence>
<gene>
    <name evidence="1" type="ordered locus">Sare_3708</name>
    <name evidence="2" type="ordered locus">Sare_3759</name>
</gene>
<sequence>MIDPIKIDGLAAFTRNLRKLDSDLPKTLRVAMNDAAQVVVDWARPRVSRRSGRAARSLRVASTGRAVRVRAGGARVPYYPWLDFGGRVGRGRSVSRPYRKQGRYLWAGYAAKSDEVRRRTERALLDAAKSAGVEVD</sequence>
<dbReference type="STRING" id="391037.Sare_3708"/>
<protein>
    <recommendedName>
        <fullName evidence="3">HK97 gp10 family phage protein</fullName>
    </recommendedName>
</protein>